<organism evidence="3 4">
    <name type="scientific">Exophiala bonariae</name>
    <dbReference type="NCBI Taxonomy" id="1690606"/>
    <lineage>
        <taxon>Eukaryota</taxon>
        <taxon>Fungi</taxon>
        <taxon>Dikarya</taxon>
        <taxon>Ascomycota</taxon>
        <taxon>Pezizomycotina</taxon>
        <taxon>Eurotiomycetes</taxon>
        <taxon>Chaetothyriomycetidae</taxon>
        <taxon>Chaetothyriales</taxon>
        <taxon>Herpotrichiellaceae</taxon>
        <taxon>Exophiala</taxon>
    </lineage>
</organism>
<keyword evidence="2" id="KW-0812">Transmembrane</keyword>
<dbReference type="GeneID" id="89973865"/>
<keyword evidence="2" id="KW-0472">Membrane</keyword>
<keyword evidence="2" id="KW-1133">Transmembrane helix</keyword>
<keyword evidence="4" id="KW-1185">Reference proteome</keyword>
<evidence type="ECO:0000256" key="2">
    <source>
        <dbReference type="SAM" id="Phobius"/>
    </source>
</evidence>
<feature type="transmembrane region" description="Helical" evidence="2">
    <location>
        <begin position="121"/>
        <end position="146"/>
    </location>
</feature>
<dbReference type="AlphaFoldDB" id="A0AAV9N3G1"/>
<protein>
    <recommendedName>
        <fullName evidence="5">MARVEL domain-containing protein</fullName>
    </recommendedName>
</protein>
<name>A0AAV9N3G1_9EURO</name>
<accession>A0AAV9N3G1</accession>
<dbReference type="EMBL" id="JAVRRD010000021">
    <property type="protein sequence ID" value="KAK5048599.1"/>
    <property type="molecule type" value="Genomic_DNA"/>
</dbReference>
<dbReference type="Proteomes" id="UP001358417">
    <property type="component" value="Unassembled WGS sequence"/>
</dbReference>
<feature type="compositionally biased region" description="Polar residues" evidence="1">
    <location>
        <begin position="159"/>
        <end position="176"/>
    </location>
</feature>
<comment type="caution">
    <text evidence="3">The sequence shown here is derived from an EMBL/GenBank/DDBJ whole genome shotgun (WGS) entry which is preliminary data.</text>
</comment>
<reference evidence="3 4" key="1">
    <citation type="submission" date="2023-08" db="EMBL/GenBank/DDBJ databases">
        <title>Black Yeasts Isolated from many extreme environments.</title>
        <authorList>
            <person name="Coleine C."/>
            <person name="Stajich J.E."/>
            <person name="Selbmann L."/>
        </authorList>
    </citation>
    <scope>NUCLEOTIDE SEQUENCE [LARGE SCALE GENOMIC DNA]</scope>
    <source>
        <strain evidence="3 4">CCFEE 5792</strain>
    </source>
</reference>
<evidence type="ECO:0008006" key="5">
    <source>
        <dbReference type="Google" id="ProtNLM"/>
    </source>
</evidence>
<feature type="transmembrane region" description="Helical" evidence="2">
    <location>
        <begin position="21"/>
        <end position="38"/>
    </location>
</feature>
<sequence>MSSKSILALPPYTFRLRLAQIIIAVLVLILNIISTAVLGGYGTLGYGIFTPIATCVIVGYWYFATYRSPQHYNRWAILVLDCISVVWWLALWSVLAQWAAVLGLIDSIDNSYGGLSSIRTVHALTAVGAVLGAAEFVLFIVTLVTFSMSLHRARMAEQQKPQQNPFTDVNNEYNRH</sequence>
<gene>
    <name evidence="3" type="ORF">LTR84_005690</name>
</gene>
<feature type="transmembrane region" description="Helical" evidence="2">
    <location>
        <begin position="75"/>
        <end position="101"/>
    </location>
</feature>
<evidence type="ECO:0000313" key="3">
    <source>
        <dbReference type="EMBL" id="KAK5048599.1"/>
    </source>
</evidence>
<proteinExistence type="predicted"/>
<feature type="transmembrane region" description="Helical" evidence="2">
    <location>
        <begin position="44"/>
        <end position="63"/>
    </location>
</feature>
<dbReference type="PANTHER" id="PTHR37451:SF4">
    <property type="entry name" value="MARVEL DOMAIN-CONTAINING PROTEIN"/>
    <property type="match status" value="1"/>
</dbReference>
<evidence type="ECO:0000256" key="1">
    <source>
        <dbReference type="SAM" id="MobiDB-lite"/>
    </source>
</evidence>
<dbReference type="PANTHER" id="PTHR37451">
    <property type="entry name" value="MARVEL DOMAIN"/>
    <property type="match status" value="1"/>
</dbReference>
<dbReference type="RefSeq" id="XP_064703958.1">
    <property type="nucleotide sequence ID" value="XM_064849255.1"/>
</dbReference>
<feature type="region of interest" description="Disordered" evidence="1">
    <location>
        <begin position="157"/>
        <end position="176"/>
    </location>
</feature>
<evidence type="ECO:0000313" key="4">
    <source>
        <dbReference type="Proteomes" id="UP001358417"/>
    </source>
</evidence>